<evidence type="ECO:0000256" key="1">
    <source>
        <dbReference type="ARBA" id="ARBA00022801"/>
    </source>
</evidence>
<accession>A0A4P6KXG7</accession>
<dbReference type="GO" id="GO:0005975">
    <property type="term" value="P:carbohydrate metabolic process"/>
    <property type="evidence" value="ECO:0007669"/>
    <property type="project" value="InterPro"/>
</dbReference>
<dbReference type="KEGG" id="plue:EWM63_11645"/>
<dbReference type="InterPro" id="IPR008928">
    <property type="entry name" value="6-hairpin_glycosidase_sf"/>
</dbReference>
<dbReference type="Pfam" id="PF07470">
    <property type="entry name" value="Glyco_hydro_88"/>
    <property type="match status" value="1"/>
</dbReference>
<feature type="signal peptide" evidence="2">
    <location>
        <begin position="1"/>
        <end position="28"/>
    </location>
</feature>
<dbReference type="InterPro" id="IPR012341">
    <property type="entry name" value="6hp_glycosidase-like_sf"/>
</dbReference>
<evidence type="ECO:0000313" key="4">
    <source>
        <dbReference type="Proteomes" id="UP000290637"/>
    </source>
</evidence>
<dbReference type="EMBL" id="CP035913">
    <property type="protein sequence ID" value="QBE63544.1"/>
    <property type="molecule type" value="Genomic_DNA"/>
</dbReference>
<dbReference type="AlphaFoldDB" id="A0A4P6KXG7"/>
<evidence type="ECO:0000313" key="3">
    <source>
        <dbReference type="EMBL" id="QBE63544.1"/>
    </source>
</evidence>
<sequence>MTTNPLRLCAALLLAFPMVAVPAGTALAAAPAPASHTAQPAPEATQAAVIEIMQRAADWQLGHPSAHPPTDWTQGAGYAGMMALAGISDDPRYREAMRRMGEQNGWKLGPYRYFADDHIVGQTYAELYLQFRDPAMIAPMRAQFDGILAEPREGSLRFDAPGALQRWVWCDALFMAPPTWARLTAATGDPRYLELAIAHWWRTADFLYDPEERLFFRDSTYFAKREPNGRKVFWSRGNGWVMGGLVRMMQYIPPAHPARPRFERQFKDMAQRLLALQHADGTWRTSLLDPDSYPLKETSGTALTTYALAWGVNEGLLERSVFAPAVKRAWAGLTASVQADGKLTDVQPAGQDPRAFDPQGTEVFGVGAFLLAGSEVYRMAPGKAKPL</sequence>
<dbReference type="PANTHER" id="PTHR33886">
    <property type="entry name" value="UNSATURATED RHAMNOGALACTURONAN HYDROLASE (EUROFUNG)"/>
    <property type="match status" value="1"/>
</dbReference>
<name>A0A4P6KXG7_9BURK</name>
<dbReference type="Proteomes" id="UP000290637">
    <property type="component" value="Chromosome"/>
</dbReference>
<dbReference type="RefSeq" id="WP_130186666.1">
    <property type="nucleotide sequence ID" value="NZ_CP035913.1"/>
</dbReference>
<proteinExistence type="predicted"/>
<organism evidence="3 4">
    <name type="scientific">Pseudoduganella lutea</name>
    <dbReference type="NCBI Taxonomy" id="321985"/>
    <lineage>
        <taxon>Bacteria</taxon>
        <taxon>Pseudomonadati</taxon>
        <taxon>Pseudomonadota</taxon>
        <taxon>Betaproteobacteria</taxon>
        <taxon>Burkholderiales</taxon>
        <taxon>Oxalobacteraceae</taxon>
        <taxon>Telluria group</taxon>
        <taxon>Pseudoduganella</taxon>
    </lineage>
</organism>
<dbReference type="InterPro" id="IPR010905">
    <property type="entry name" value="Glyco_hydro_88"/>
</dbReference>
<dbReference type="InterPro" id="IPR052043">
    <property type="entry name" value="PolySaccharide_Degr_Enz"/>
</dbReference>
<evidence type="ECO:0000256" key="2">
    <source>
        <dbReference type="SAM" id="SignalP"/>
    </source>
</evidence>
<dbReference type="GO" id="GO:0016787">
    <property type="term" value="F:hydrolase activity"/>
    <property type="evidence" value="ECO:0007669"/>
    <property type="project" value="UniProtKB-KW"/>
</dbReference>
<dbReference type="SUPFAM" id="SSF48208">
    <property type="entry name" value="Six-hairpin glycosidases"/>
    <property type="match status" value="1"/>
</dbReference>
<keyword evidence="2" id="KW-0732">Signal</keyword>
<dbReference type="OrthoDB" id="258246at2"/>
<keyword evidence="4" id="KW-1185">Reference proteome</keyword>
<dbReference type="Gene3D" id="1.50.10.10">
    <property type="match status" value="1"/>
</dbReference>
<gene>
    <name evidence="3" type="ORF">EWM63_11645</name>
</gene>
<feature type="chain" id="PRO_5020673203" evidence="2">
    <location>
        <begin position="29"/>
        <end position="387"/>
    </location>
</feature>
<reference evidence="3 4" key="1">
    <citation type="submission" date="2019-02" db="EMBL/GenBank/DDBJ databases">
        <title>Draft Genome Sequences of Six Type Strains of the Genus Massilia.</title>
        <authorList>
            <person name="Miess H."/>
            <person name="Frediansyhah A."/>
            <person name="Gross H."/>
        </authorList>
    </citation>
    <scope>NUCLEOTIDE SEQUENCE [LARGE SCALE GENOMIC DNA]</scope>
    <source>
        <strain evidence="3 4">DSM 17473</strain>
    </source>
</reference>
<protein>
    <submittedName>
        <fullName evidence="3">Glycoside hydrolase family 88 protein</fullName>
    </submittedName>
</protein>
<dbReference type="PANTHER" id="PTHR33886:SF8">
    <property type="entry name" value="UNSATURATED RHAMNOGALACTURONAN HYDROLASE (EUROFUNG)"/>
    <property type="match status" value="1"/>
</dbReference>
<keyword evidence="1 3" id="KW-0378">Hydrolase</keyword>